<evidence type="ECO:0000313" key="1">
    <source>
        <dbReference type="EMBL" id="MQY21569.1"/>
    </source>
</evidence>
<proteinExistence type="predicted"/>
<reference evidence="1 2" key="1">
    <citation type="submission" date="2019-10" db="EMBL/GenBank/DDBJ databases">
        <title>Nocardia macrotermitis sp. nov. and Nocardia aurantia sp. nov., isolated from the gut of fungus growing-termite Macrotermes natalensis.</title>
        <authorList>
            <person name="Benndorf R."/>
            <person name="Schwitalla J."/>
            <person name="Martin K."/>
            <person name="De Beer W."/>
            <person name="Kaster A.-K."/>
            <person name="Vollmers J."/>
            <person name="Poulsen M."/>
            <person name="Beemelmanns C."/>
        </authorList>
    </citation>
    <scope>NUCLEOTIDE SEQUENCE [LARGE SCALE GENOMIC DNA]</scope>
    <source>
        <strain evidence="1 2">RB20</strain>
    </source>
</reference>
<dbReference type="RefSeq" id="WP_153412431.1">
    <property type="nucleotide sequence ID" value="NZ_WEGK01000010.1"/>
</dbReference>
<evidence type="ECO:0008006" key="3">
    <source>
        <dbReference type="Google" id="ProtNLM"/>
    </source>
</evidence>
<keyword evidence="2" id="KW-1185">Reference proteome</keyword>
<dbReference type="EMBL" id="WEGK01000010">
    <property type="protein sequence ID" value="MQY21569.1"/>
    <property type="molecule type" value="Genomic_DNA"/>
</dbReference>
<sequence>MHTVLAQLLPELEADPDAHTKLTTALHYIRTVGNTPEEEIAEVIDHVGPHAKEARVTTEQQIEARGIKLGKARGIELGEARGIKLGEARGTARGRVEALIELLHTKFGPLPTTLERRVQSAAPEQIRTWLTQVLTATALDEMFA</sequence>
<organism evidence="1 2">
    <name type="scientific">Nocardia macrotermitis</name>
    <dbReference type="NCBI Taxonomy" id="2585198"/>
    <lineage>
        <taxon>Bacteria</taxon>
        <taxon>Bacillati</taxon>
        <taxon>Actinomycetota</taxon>
        <taxon>Actinomycetes</taxon>
        <taxon>Mycobacteriales</taxon>
        <taxon>Nocardiaceae</taxon>
        <taxon>Nocardia</taxon>
    </lineage>
</organism>
<dbReference type="Proteomes" id="UP000438448">
    <property type="component" value="Unassembled WGS sequence"/>
</dbReference>
<name>A0A7K0D7E3_9NOCA</name>
<comment type="caution">
    <text evidence="1">The sequence shown here is derived from an EMBL/GenBank/DDBJ whole genome shotgun (WGS) entry which is preliminary data.</text>
</comment>
<evidence type="ECO:0000313" key="2">
    <source>
        <dbReference type="Proteomes" id="UP000438448"/>
    </source>
</evidence>
<protein>
    <recommendedName>
        <fullName evidence="3">DUF4351 domain-containing protein</fullName>
    </recommendedName>
</protein>
<dbReference type="AlphaFoldDB" id="A0A7K0D7E3"/>
<dbReference type="OrthoDB" id="4558467at2"/>
<gene>
    <name evidence="1" type="ORF">NRB20_46820</name>
</gene>
<accession>A0A7K0D7E3</accession>